<dbReference type="GO" id="GO:0046872">
    <property type="term" value="F:metal ion binding"/>
    <property type="evidence" value="ECO:0007669"/>
    <property type="project" value="UniProtKB-KW"/>
</dbReference>
<keyword evidence="7" id="KW-0472">Membrane</keyword>
<feature type="transmembrane region" description="Helical" evidence="7">
    <location>
        <begin position="173"/>
        <end position="192"/>
    </location>
</feature>
<dbReference type="FunFam" id="2.60.40.420:FF:000003">
    <property type="entry name" value="Blue copper"/>
    <property type="match status" value="1"/>
</dbReference>
<dbReference type="EMBL" id="VOIH02000005">
    <property type="protein sequence ID" value="KAF3445942.1"/>
    <property type="molecule type" value="Genomic_DNA"/>
</dbReference>
<keyword evidence="3" id="KW-0249">Electron transport</keyword>
<evidence type="ECO:0000313" key="10">
    <source>
        <dbReference type="EMBL" id="KAF3445942.1"/>
    </source>
</evidence>
<keyword evidence="1" id="KW-0813">Transport</keyword>
<dbReference type="GO" id="GO:0009055">
    <property type="term" value="F:electron transfer activity"/>
    <property type="evidence" value="ECO:0007669"/>
    <property type="project" value="InterPro"/>
</dbReference>
<keyword evidence="7" id="KW-1133">Transmembrane helix</keyword>
<dbReference type="SUPFAM" id="SSF49503">
    <property type="entry name" value="Cupredoxins"/>
    <property type="match status" value="1"/>
</dbReference>
<evidence type="ECO:0000256" key="6">
    <source>
        <dbReference type="SAM" id="MobiDB-lite"/>
    </source>
</evidence>
<keyword evidence="11" id="KW-1185">Reference proteome</keyword>
<dbReference type="InterPro" id="IPR039391">
    <property type="entry name" value="Phytocyanin-like"/>
</dbReference>
<keyword evidence="2" id="KW-0479">Metal-binding</keyword>
<evidence type="ECO:0000256" key="8">
    <source>
        <dbReference type="SAM" id="SignalP"/>
    </source>
</evidence>
<evidence type="ECO:0000313" key="11">
    <source>
        <dbReference type="Proteomes" id="UP000796880"/>
    </source>
</evidence>
<feature type="chain" id="PRO_5035436172" description="Phytocyanin domain-containing protein" evidence="8">
    <location>
        <begin position="26"/>
        <end position="193"/>
    </location>
</feature>
<dbReference type="OrthoDB" id="206968at2759"/>
<dbReference type="InterPro" id="IPR003245">
    <property type="entry name" value="Phytocyanin_dom"/>
</dbReference>
<gene>
    <name evidence="10" type="ORF">FNV43_RR11119</name>
</gene>
<comment type="caution">
    <text evidence="10">The sequence shown here is derived from an EMBL/GenBank/DDBJ whole genome shotgun (WGS) entry which is preliminary data.</text>
</comment>
<dbReference type="PANTHER" id="PTHR33021">
    <property type="entry name" value="BLUE COPPER PROTEIN"/>
    <property type="match status" value="1"/>
</dbReference>
<reference evidence="10" key="1">
    <citation type="submission" date="2020-03" db="EMBL/GenBank/DDBJ databases">
        <title>A high-quality chromosome-level genome assembly of a woody plant with both climbing and erect habits, Rhamnella rubrinervis.</title>
        <authorList>
            <person name="Lu Z."/>
            <person name="Yang Y."/>
            <person name="Zhu X."/>
            <person name="Sun Y."/>
        </authorList>
    </citation>
    <scope>NUCLEOTIDE SEQUENCE</scope>
    <source>
        <strain evidence="10">BYM</strain>
        <tissue evidence="10">Leaf</tissue>
    </source>
</reference>
<keyword evidence="8" id="KW-0732">Signal</keyword>
<evidence type="ECO:0000256" key="1">
    <source>
        <dbReference type="ARBA" id="ARBA00022448"/>
    </source>
</evidence>
<evidence type="ECO:0000256" key="3">
    <source>
        <dbReference type="ARBA" id="ARBA00022982"/>
    </source>
</evidence>
<keyword evidence="5" id="KW-0325">Glycoprotein</keyword>
<dbReference type="GO" id="GO:0005886">
    <property type="term" value="C:plasma membrane"/>
    <property type="evidence" value="ECO:0007669"/>
    <property type="project" value="TreeGrafter"/>
</dbReference>
<sequence>MANTGARIVSLILVLVMVITIPCSATVYTVGDTSGWTLGVDYSTWASDKTFNLGDSLVFKFASGHTADEVSASDYSTCTTGNAITSDSSGSTTIPLKTAGKHYFICGIVGHCGSGMKLQVTVAAGSSEGSSTTTTPPSSSSSGTGSSSPTATNTPAVNTPSSTVPHSSSGTSLSNLMSSVFVAWVALYVLVLS</sequence>
<feature type="domain" description="Phytocyanin" evidence="9">
    <location>
        <begin position="26"/>
        <end position="124"/>
    </location>
</feature>
<evidence type="ECO:0000256" key="5">
    <source>
        <dbReference type="ARBA" id="ARBA00023180"/>
    </source>
</evidence>
<evidence type="ECO:0000256" key="4">
    <source>
        <dbReference type="ARBA" id="ARBA00023008"/>
    </source>
</evidence>
<organism evidence="10 11">
    <name type="scientific">Rhamnella rubrinervis</name>
    <dbReference type="NCBI Taxonomy" id="2594499"/>
    <lineage>
        <taxon>Eukaryota</taxon>
        <taxon>Viridiplantae</taxon>
        <taxon>Streptophyta</taxon>
        <taxon>Embryophyta</taxon>
        <taxon>Tracheophyta</taxon>
        <taxon>Spermatophyta</taxon>
        <taxon>Magnoliopsida</taxon>
        <taxon>eudicotyledons</taxon>
        <taxon>Gunneridae</taxon>
        <taxon>Pentapetalae</taxon>
        <taxon>rosids</taxon>
        <taxon>fabids</taxon>
        <taxon>Rosales</taxon>
        <taxon>Rhamnaceae</taxon>
        <taxon>rhamnoid group</taxon>
        <taxon>Rhamneae</taxon>
        <taxon>Rhamnella</taxon>
    </lineage>
</organism>
<evidence type="ECO:0000256" key="2">
    <source>
        <dbReference type="ARBA" id="ARBA00022723"/>
    </source>
</evidence>
<protein>
    <recommendedName>
        <fullName evidence="9">Phytocyanin domain-containing protein</fullName>
    </recommendedName>
</protein>
<keyword evidence="7" id="KW-0812">Transmembrane</keyword>
<feature type="signal peptide" evidence="8">
    <location>
        <begin position="1"/>
        <end position="25"/>
    </location>
</feature>
<keyword evidence="4" id="KW-0186">Copper</keyword>
<name>A0A8K0MHF5_9ROSA</name>
<dbReference type="InterPro" id="IPR008972">
    <property type="entry name" value="Cupredoxin"/>
</dbReference>
<dbReference type="AlphaFoldDB" id="A0A8K0MHF5"/>
<dbReference type="PROSITE" id="PS51485">
    <property type="entry name" value="PHYTOCYANIN"/>
    <property type="match status" value="1"/>
</dbReference>
<evidence type="ECO:0000259" key="9">
    <source>
        <dbReference type="PROSITE" id="PS51485"/>
    </source>
</evidence>
<dbReference type="Proteomes" id="UP000796880">
    <property type="component" value="Unassembled WGS sequence"/>
</dbReference>
<dbReference type="Pfam" id="PF02298">
    <property type="entry name" value="Cu_bind_like"/>
    <property type="match status" value="1"/>
</dbReference>
<dbReference type="PANTHER" id="PTHR33021:SF193">
    <property type="entry name" value="OS06G0218600 PROTEIN"/>
    <property type="match status" value="1"/>
</dbReference>
<proteinExistence type="predicted"/>
<dbReference type="CDD" id="cd04216">
    <property type="entry name" value="Phytocyanin"/>
    <property type="match status" value="1"/>
</dbReference>
<dbReference type="Gene3D" id="2.60.40.420">
    <property type="entry name" value="Cupredoxins - blue copper proteins"/>
    <property type="match status" value="1"/>
</dbReference>
<feature type="region of interest" description="Disordered" evidence="6">
    <location>
        <begin position="126"/>
        <end position="169"/>
    </location>
</feature>
<accession>A0A8K0MHF5</accession>
<evidence type="ECO:0000256" key="7">
    <source>
        <dbReference type="SAM" id="Phobius"/>
    </source>
</evidence>